<evidence type="ECO:0000313" key="2">
    <source>
        <dbReference type="EMBL" id="MBB5870044.1"/>
    </source>
</evidence>
<gene>
    <name evidence="2" type="ORF">F4553_003423</name>
</gene>
<organism evidence="2 3">
    <name type="scientific">Allocatelliglobosispora scoriae</name>
    <dbReference type="NCBI Taxonomy" id="643052"/>
    <lineage>
        <taxon>Bacteria</taxon>
        <taxon>Bacillati</taxon>
        <taxon>Actinomycetota</taxon>
        <taxon>Actinomycetes</taxon>
        <taxon>Micromonosporales</taxon>
        <taxon>Micromonosporaceae</taxon>
        <taxon>Allocatelliglobosispora</taxon>
    </lineage>
</organism>
<dbReference type="GO" id="GO:0004806">
    <property type="term" value="F:triacylglycerol lipase activity"/>
    <property type="evidence" value="ECO:0007669"/>
    <property type="project" value="TreeGrafter"/>
</dbReference>
<dbReference type="InterPro" id="IPR050471">
    <property type="entry name" value="AB_hydrolase"/>
</dbReference>
<dbReference type="Pfam" id="PF00561">
    <property type="entry name" value="Abhydrolase_1"/>
    <property type="match status" value="1"/>
</dbReference>
<dbReference type="EMBL" id="JACHMN010000002">
    <property type="protein sequence ID" value="MBB5870044.1"/>
    <property type="molecule type" value="Genomic_DNA"/>
</dbReference>
<evidence type="ECO:0000313" key="3">
    <source>
        <dbReference type="Proteomes" id="UP000587527"/>
    </source>
</evidence>
<dbReference type="GO" id="GO:0046503">
    <property type="term" value="P:glycerolipid catabolic process"/>
    <property type="evidence" value="ECO:0007669"/>
    <property type="project" value="TreeGrafter"/>
</dbReference>
<accession>A0A841BP47</accession>
<dbReference type="RefSeq" id="WP_184837136.1">
    <property type="nucleotide sequence ID" value="NZ_JACHMN010000002.1"/>
</dbReference>
<feature type="domain" description="AB hydrolase-1" evidence="1">
    <location>
        <begin position="25"/>
        <end position="170"/>
    </location>
</feature>
<dbReference type="PANTHER" id="PTHR43433:SF5">
    <property type="entry name" value="AB HYDROLASE-1 DOMAIN-CONTAINING PROTEIN"/>
    <property type="match status" value="1"/>
</dbReference>
<dbReference type="InterPro" id="IPR000073">
    <property type="entry name" value="AB_hydrolase_1"/>
</dbReference>
<reference evidence="2 3" key="1">
    <citation type="submission" date="2020-08" db="EMBL/GenBank/DDBJ databases">
        <title>Sequencing the genomes of 1000 actinobacteria strains.</title>
        <authorList>
            <person name="Klenk H.-P."/>
        </authorList>
    </citation>
    <scope>NUCLEOTIDE SEQUENCE [LARGE SCALE GENOMIC DNA]</scope>
    <source>
        <strain evidence="2 3">DSM 45362</strain>
    </source>
</reference>
<comment type="caution">
    <text evidence="2">The sequence shown here is derived from an EMBL/GenBank/DDBJ whole genome shotgun (WGS) entry which is preliminary data.</text>
</comment>
<dbReference type="PANTHER" id="PTHR43433">
    <property type="entry name" value="HYDROLASE, ALPHA/BETA FOLD FAMILY PROTEIN"/>
    <property type="match status" value="1"/>
</dbReference>
<dbReference type="Proteomes" id="UP000587527">
    <property type="component" value="Unassembled WGS sequence"/>
</dbReference>
<dbReference type="SUPFAM" id="SSF53474">
    <property type="entry name" value="alpha/beta-Hydrolases"/>
    <property type="match status" value="1"/>
</dbReference>
<dbReference type="AlphaFoldDB" id="A0A841BP47"/>
<protein>
    <submittedName>
        <fullName evidence="2">Pimeloyl-ACP methyl ester carboxylesterase</fullName>
    </submittedName>
</protein>
<keyword evidence="3" id="KW-1185">Reference proteome</keyword>
<dbReference type="InterPro" id="IPR029058">
    <property type="entry name" value="AB_hydrolase_fold"/>
</dbReference>
<sequence>MHRINTDMLDVPGASLYFEVRGSGPTFLIIPTGNGDAAPFGPVANALADSYTVVTYDRRGFSRSPQHEPFVDADRVAMDADDAVRLLDHVGAATAHAFGSSSGAIVALAMLERAPQRLRTLIAHEPPLASILPDAQEWLRFYEDLYIVYRAAGIEAGRQMFRNKMGMGTPTKAPENTAQSPHQLAEMLERIRGNQPFWFEHEIRTYPAYLPDRERLCAAAEKLVLAGGTTSRGDFPYWPNQVLAEWVGTEILDFPGGHVGYVTHPEEFISLLTKVLTARG</sequence>
<evidence type="ECO:0000259" key="1">
    <source>
        <dbReference type="Pfam" id="PF00561"/>
    </source>
</evidence>
<proteinExistence type="predicted"/>
<dbReference type="Gene3D" id="3.40.50.1820">
    <property type="entry name" value="alpha/beta hydrolase"/>
    <property type="match status" value="1"/>
</dbReference>
<name>A0A841BP47_9ACTN</name>